<keyword evidence="3" id="KW-1185">Reference proteome</keyword>
<dbReference type="GeneID" id="79314951"/>
<evidence type="ECO:0000256" key="1">
    <source>
        <dbReference type="SAM" id="MobiDB-lite"/>
    </source>
</evidence>
<reference evidence="2 3" key="1">
    <citation type="journal article" date="2019" name="Int. J. Syst. Evol. Microbiol.">
        <title>The Global Catalogue of Microorganisms (GCM) 10K type strain sequencing project: providing services to taxonomists for standard genome sequencing and annotation.</title>
        <authorList>
            <consortium name="The Broad Institute Genomics Platform"/>
            <consortium name="The Broad Institute Genome Sequencing Center for Infectious Disease"/>
            <person name="Wu L."/>
            <person name="Ma J."/>
        </authorList>
    </citation>
    <scope>NUCLEOTIDE SEQUENCE [LARGE SCALE GENOMIC DNA]</scope>
    <source>
        <strain evidence="2 3">PSR21</strain>
    </source>
</reference>
<dbReference type="EMBL" id="JBHTBF010000001">
    <property type="protein sequence ID" value="MFC7315970.1"/>
    <property type="molecule type" value="Genomic_DNA"/>
</dbReference>
<name>A0ABD6A690_9EURY</name>
<feature type="region of interest" description="Disordered" evidence="1">
    <location>
        <begin position="28"/>
        <end position="51"/>
    </location>
</feature>
<accession>A0ABD6A690</accession>
<sequence length="487" mass="53086">MRTSTPGFRRRAFLSAITGTVAATAGATSVFGGTDDNADSDDDDTDTARRPRTERRTFEAADAGEALLELTASAPGTDWIEENSESAVVTVALDGEYNQDVVLFRGGERFTYPLALGPVESGEHTVTVTYDPAKSPVGSDRAVVHGTAASVVPESDERALVHRYSPVLYGRDLPNVAGDYENGYTDVPLLLYHTTSTDDETGHTTIEYTVIWSNEDGGTDTPGLMGSWGRTTDIEWIYRVTVDDDGEIVSEEYQGNGHTTLPFTGAKMGDHPLLETSTINNMVAKVNDPDDSTGYRFFLDPSRTLPEGRAREAMMDRNPWTYEIMAKGMVREGRLESVDEPTTTPAVSDLRNYLYVEFDKETTYETDPVSEEAAVGTALAVRLTDGSAWYTSHHGDPDATVVRNDPAATTVELPPGTDGTDVAAIEARSVPLGKQPADYETVVSSIERAFFLGDDYLPTESIVEWNGSVTLTPQNPDACLWRRDTER</sequence>
<organism evidence="2 3">
    <name type="scientific">Halomarina halobia</name>
    <dbReference type="NCBI Taxonomy" id="3033386"/>
    <lineage>
        <taxon>Archaea</taxon>
        <taxon>Methanobacteriati</taxon>
        <taxon>Methanobacteriota</taxon>
        <taxon>Stenosarchaea group</taxon>
        <taxon>Halobacteria</taxon>
        <taxon>Halobacteriales</taxon>
        <taxon>Natronomonadaceae</taxon>
        <taxon>Halomarina</taxon>
    </lineage>
</organism>
<protein>
    <submittedName>
        <fullName evidence="2">Uncharacterized protein</fullName>
    </submittedName>
</protein>
<evidence type="ECO:0000313" key="2">
    <source>
        <dbReference type="EMBL" id="MFC7315970.1"/>
    </source>
</evidence>
<dbReference type="Proteomes" id="UP001596547">
    <property type="component" value="Unassembled WGS sequence"/>
</dbReference>
<evidence type="ECO:0000313" key="3">
    <source>
        <dbReference type="Proteomes" id="UP001596547"/>
    </source>
</evidence>
<dbReference type="AlphaFoldDB" id="A0ABD6A690"/>
<gene>
    <name evidence="2" type="ORF">ACFQPE_04065</name>
</gene>
<proteinExistence type="predicted"/>
<feature type="compositionally biased region" description="Acidic residues" evidence="1">
    <location>
        <begin position="36"/>
        <end position="45"/>
    </location>
</feature>
<comment type="caution">
    <text evidence="2">The sequence shown here is derived from an EMBL/GenBank/DDBJ whole genome shotgun (WGS) entry which is preliminary data.</text>
</comment>
<dbReference type="RefSeq" id="WP_276305373.1">
    <property type="nucleotide sequence ID" value="NZ_CP119992.1"/>
</dbReference>